<name>A0A0R1RU47_9LACO</name>
<evidence type="ECO:0000256" key="2">
    <source>
        <dbReference type="ARBA" id="ARBA00022448"/>
    </source>
</evidence>
<keyword evidence="8" id="KW-0029">Amino-acid transport</keyword>
<evidence type="ECO:0000259" key="14">
    <source>
        <dbReference type="PROSITE" id="PS50893"/>
    </source>
</evidence>
<feature type="domain" description="ABC transporter" evidence="14">
    <location>
        <begin position="4"/>
        <end position="242"/>
    </location>
</feature>
<dbReference type="GO" id="GO:0098796">
    <property type="term" value="C:membrane protein complex"/>
    <property type="evidence" value="ECO:0007669"/>
    <property type="project" value="UniProtKB-ARBA"/>
</dbReference>
<dbReference type="PROSITE" id="PS00211">
    <property type="entry name" value="ABC_TRANSPORTER_1"/>
    <property type="match status" value="1"/>
</dbReference>
<dbReference type="GO" id="GO:0016887">
    <property type="term" value="F:ATP hydrolysis activity"/>
    <property type="evidence" value="ECO:0007669"/>
    <property type="project" value="InterPro"/>
</dbReference>
<comment type="subcellular location">
    <subcellularLocation>
        <location evidence="1">Cell inner membrane</location>
        <topology evidence="1">Multi-pass membrane protein</topology>
    </subcellularLocation>
</comment>
<proteinExistence type="inferred from homology"/>
<dbReference type="InterPro" id="IPR025857">
    <property type="entry name" value="MacB_PCD"/>
</dbReference>
<dbReference type="PATRIC" id="fig|1423778.4.peg.324"/>
<evidence type="ECO:0000256" key="1">
    <source>
        <dbReference type="ARBA" id="ARBA00004429"/>
    </source>
</evidence>
<dbReference type="Pfam" id="PF12704">
    <property type="entry name" value="MacB_PCD"/>
    <property type="match status" value="1"/>
</dbReference>
<dbReference type="KEGG" id="lol:LACOL_1388"/>
<dbReference type="InterPro" id="IPR003593">
    <property type="entry name" value="AAA+_ATPase"/>
</dbReference>
<feature type="compositionally biased region" description="Low complexity" evidence="12">
    <location>
        <begin position="313"/>
        <end position="330"/>
    </location>
</feature>
<comment type="similarity">
    <text evidence="11">Belongs to the ABC transporter superfamily. Macrolide exporter (TC 3.A.1.122) family.</text>
</comment>
<feature type="region of interest" description="Disordered" evidence="12">
    <location>
        <begin position="311"/>
        <end position="332"/>
    </location>
</feature>
<reference evidence="15 16" key="1">
    <citation type="journal article" date="2015" name="Genome Announc.">
        <title>Expanding the biotechnology potential of lactobacilli through comparative genomics of 213 strains and associated genera.</title>
        <authorList>
            <person name="Sun Z."/>
            <person name="Harris H.M."/>
            <person name="McCann A."/>
            <person name="Guo C."/>
            <person name="Argimon S."/>
            <person name="Zhang W."/>
            <person name="Yang X."/>
            <person name="Jeffery I.B."/>
            <person name="Cooney J.C."/>
            <person name="Kagawa T.F."/>
            <person name="Liu W."/>
            <person name="Song Y."/>
            <person name="Salvetti E."/>
            <person name="Wrobel A."/>
            <person name="Rasinkangas P."/>
            <person name="Parkhill J."/>
            <person name="Rea M.C."/>
            <person name="O'Sullivan O."/>
            <person name="Ritari J."/>
            <person name="Douillard F.P."/>
            <person name="Paul Ross R."/>
            <person name="Yang R."/>
            <person name="Briner A.E."/>
            <person name="Felis G.E."/>
            <person name="de Vos W.M."/>
            <person name="Barrangou R."/>
            <person name="Klaenhammer T.R."/>
            <person name="Caufield P.W."/>
            <person name="Cui Y."/>
            <person name="Zhang H."/>
            <person name="O'Toole P.W."/>
        </authorList>
    </citation>
    <scope>NUCLEOTIDE SEQUENCE [LARGE SCALE GENOMIC DNA]</scope>
    <source>
        <strain evidence="15 16">DSM 15707</strain>
    </source>
</reference>
<dbReference type="PANTHER" id="PTHR42798:SF6">
    <property type="entry name" value="CELL DIVISION ATP-BINDING PROTEIN FTSE"/>
    <property type="match status" value="1"/>
</dbReference>
<dbReference type="GO" id="GO:0005886">
    <property type="term" value="C:plasma membrane"/>
    <property type="evidence" value="ECO:0007669"/>
    <property type="project" value="UniProtKB-SubCell"/>
</dbReference>
<dbReference type="Pfam" id="PF00005">
    <property type="entry name" value="ABC_tran"/>
    <property type="match status" value="1"/>
</dbReference>
<keyword evidence="7" id="KW-0067">ATP-binding</keyword>
<evidence type="ECO:0000256" key="11">
    <source>
        <dbReference type="ARBA" id="ARBA00038388"/>
    </source>
</evidence>
<dbReference type="EMBL" id="AZFE01000003">
    <property type="protein sequence ID" value="KRL57834.1"/>
    <property type="molecule type" value="Genomic_DNA"/>
</dbReference>
<feature type="transmembrane region" description="Helical" evidence="13">
    <location>
        <begin position="529"/>
        <end position="554"/>
    </location>
</feature>
<dbReference type="PROSITE" id="PS50893">
    <property type="entry name" value="ABC_TRANSPORTER_2"/>
    <property type="match status" value="1"/>
</dbReference>
<organism evidence="15 16">
    <name type="scientific">Paucilactobacillus oligofermentans DSM 15707 = LMG 22743</name>
    <dbReference type="NCBI Taxonomy" id="1423778"/>
    <lineage>
        <taxon>Bacteria</taxon>
        <taxon>Bacillati</taxon>
        <taxon>Bacillota</taxon>
        <taxon>Bacilli</taxon>
        <taxon>Lactobacillales</taxon>
        <taxon>Lactobacillaceae</taxon>
        <taxon>Paucilactobacillus</taxon>
    </lineage>
</organism>
<protein>
    <submittedName>
        <fullName evidence="15">ABC transporter related protein</fullName>
    </submittedName>
</protein>
<dbReference type="Gene3D" id="3.40.50.300">
    <property type="entry name" value="P-loop containing nucleotide triphosphate hydrolases"/>
    <property type="match status" value="1"/>
</dbReference>
<dbReference type="OrthoDB" id="2079174at2"/>
<evidence type="ECO:0000256" key="7">
    <source>
        <dbReference type="ARBA" id="ARBA00022840"/>
    </source>
</evidence>
<evidence type="ECO:0000256" key="12">
    <source>
        <dbReference type="SAM" id="MobiDB-lite"/>
    </source>
</evidence>
<dbReference type="InterPro" id="IPR003838">
    <property type="entry name" value="ABC3_permease_C"/>
</dbReference>
<feature type="transmembrane region" description="Helical" evidence="13">
    <location>
        <begin position="265"/>
        <end position="285"/>
    </location>
</feature>
<dbReference type="Pfam" id="PF02687">
    <property type="entry name" value="FtsX"/>
    <property type="match status" value="1"/>
</dbReference>
<feature type="transmembrane region" description="Helical" evidence="13">
    <location>
        <begin position="619"/>
        <end position="644"/>
    </location>
</feature>
<dbReference type="InterPro" id="IPR027417">
    <property type="entry name" value="P-loop_NTPase"/>
</dbReference>
<feature type="transmembrane region" description="Helical" evidence="13">
    <location>
        <begin position="586"/>
        <end position="607"/>
    </location>
</feature>
<dbReference type="PANTHER" id="PTHR42798">
    <property type="entry name" value="LIPOPROTEIN-RELEASING SYSTEM ATP-BINDING PROTEIN LOLD"/>
    <property type="match status" value="1"/>
</dbReference>
<dbReference type="InterPro" id="IPR003439">
    <property type="entry name" value="ABC_transporter-like_ATP-bd"/>
</dbReference>
<dbReference type="GO" id="GO:0022857">
    <property type="term" value="F:transmembrane transporter activity"/>
    <property type="evidence" value="ECO:0007669"/>
    <property type="project" value="UniProtKB-ARBA"/>
</dbReference>
<dbReference type="InterPro" id="IPR017871">
    <property type="entry name" value="ABC_transporter-like_CS"/>
</dbReference>
<keyword evidence="9 13" id="KW-1133">Transmembrane helix</keyword>
<dbReference type="RefSeq" id="WP_057889260.1">
    <property type="nucleotide sequence ID" value="NZ_AZFE01000003.1"/>
</dbReference>
<keyword evidence="6" id="KW-0547">Nucleotide-binding</keyword>
<evidence type="ECO:0000256" key="6">
    <source>
        <dbReference type="ARBA" id="ARBA00022741"/>
    </source>
</evidence>
<dbReference type="CDD" id="cd03255">
    <property type="entry name" value="ABC_MJ0796_LolCDE_FtsE"/>
    <property type="match status" value="1"/>
</dbReference>
<evidence type="ECO:0000256" key="5">
    <source>
        <dbReference type="ARBA" id="ARBA00022692"/>
    </source>
</evidence>
<evidence type="ECO:0000256" key="4">
    <source>
        <dbReference type="ARBA" id="ARBA00022519"/>
    </source>
</evidence>
<accession>A0A0R1RU47</accession>
<dbReference type="Proteomes" id="UP000051697">
    <property type="component" value="Unassembled WGS sequence"/>
</dbReference>
<keyword evidence="10 13" id="KW-0472">Membrane</keyword>
<dbReference type="InterPro" id="IPR017911">
    <property type="entry name" value="MacB-like_ATP-bd"/>
</dbReference>
<dbReference type="SMART" id="SM00382">
    <property type="entry name" value="AAA"/>
    <property type="match status" value="1"/>
</dbReference>
<evidence type="ECO:0000256" key="9">
    <source>
        <dbReference type="ARBA" id="ARBA00022989"/>
    </source>
</evidence>
<evidence type="ECO:0000256" key="3">
    <source>
        <dbReference type="ARBA" id="ARBA00022475"/>
    </source>
</evidence>
<evidence type="ECO:0000313" key="15">
    <source>
        <dbReference type="EMBL" id="KRL57834.1"/>
    </source>
</evidence>
<sequence length="661" mass="71885">MSYLELKDIRKSYYLGKEEFPVLKGINLKFELGEFVSILGESGGGKSTLMNIIGGLDRKFEGEVQVKGELLDHHKEKEMDEYRRGTIGYIYQSYNLISHLTVLDNVLTSLEMAQLTQAQRVERAKEMLIKVGLEDQIKKHPNQLSGGQKQRVAIARALAADPEIIIADEPTGALDAVNTEEVLEILRNIAAEGKLVIAVTHSQDVADFGTRIVHLEDGKVDYDKIVREKYPEVKNESKIVSRKLPASASYSNAWKHLKYNFGRNSLIMIGTAIGLFAVLLFSGLGNGIKGYINDQVDSLVNPNAMMVQRYTKTSGTASSQSEAGAQSASADPTTTSFSQAQIKKMADVKHVDSVESMFVAANMKFSMSGRDYTLATVQSWTKFFSKDMLKAGTLPGKDEIVVDKKTVAKVYDSKDWKSVVGKKIDVKWTTTDDSGNPVQISKKLTISGVVDAGQSGASMNAMSSATMKSVLKDAGATTKPSATIVNVDNSKDVESVSKKIDSIKMDNQRVFKATTIGSTLKTVNTIVDLATYVLMAIAGISLVVSALMIIVSMYMSVSERTKEIGILRALGESKADVRRLFTSESLLIGLISAALATVLAFGLGYLLNQFLYSIAKYDLIQISLGNIVMTFILAIVISFLAALLPARSAAKLNPIDALAAD</sequence>
<keyword evidence="4" id="KW-0997">Cell inner membrane</keyword>
<keyword evidence="16" id="KW-1185">Reference proteome</keyword>
<evidence type="ECO:0000313" key="16">
    <source>
        <dbReference type="Proteomes" id="UP000051697"/>
    </source>
</evidence>
<dbReference type="GO" id="GO:0006865">
    <property type="term" value="P:amino acid transport"/>
    <property type="evidence" value="ECO:0007669"/>
    <property type="project" value="UniProtKB-KW"/>
</dbReference>
<evidence type="ECO:0000256" key="8">
    <source>
        <dbReference type="ARBA" id="ARBA00022970"/>
    </source>
</evidence>
<dbReference type="GO" id="GO:0005524">
    <property type="term" value="F:ATP binding"/>
    <property type="evidence" value="ECO:0007669"/>
    <property type="project" value="UniProtKB-KW"/>
</dbReference>
<dbReference type="SUPFAM" id="SSF52540">
    <property type="entry name" value="P-loop containing nucleoside triphosphate hydrolases"/>
    <property type="match status" value="1"/>
</dbReference>
<evidence type="ECO:0000256" key="13">
    <source>
        <dbReference type="SAM" id="Phobius"/>
    </source>
</evidence>
<keyword evidence="3" id="KW-1003">Cell membrane</keyword>
<dbReference type="AlphaFoldDB" id="A0A0R1RU47"/>
<keyword evidence="5 13" id="KW-0812">Transmembrane</keyword>
<comment type="caution">
    <text evidence="15">The sequence shown here is derived from an EMBL/GenBank/DDBJ whole genome shotgun (WGS) entry which is preliminary data.</text>
</comment>
<keyword evidence="2" id="KW-0813">Transport</keyword>
<gene>
    <name evidence="15" type="ORF">FC70_GL000305</name>
</gene>
<dbReference type="STRING" id="1423778.FC70_GL000305"/>
<dbReference type="FunFam" id="3.40.50.300:FF:000032">
    <property type="entry name" value="Export ABC transporter ATP-binding protein"/>
    <property type="match status" value="1"/>
</dbReference>
<evidence type="ECO:0000256" key="10">
    <source>
        <dbReference type="ARBA" id="ARBA00023136"/>
    </source>
</evidence>